<dbReference type="SUPFAM" id="SSF46767">
    <property type="entry name" value="Methylated DNA-protein cysteine methyltransferase, C-terminal domain"/>
    <property type="match status" value="1"/>
</dbReference>
<evidence type="ECO:0000256" key="1">
    <source>
        <dbReference type="ARBA" id="ARBA00022763"/>
    </source>
</evidence>
<dbReference type="OrthoDB" id="2548197at2759"/>
<name>A0A175W3M4_9PEZI</name>
<dbReference type="EMBL" id="LCTW02000125">
    <property type="protein sequence ID" value="KXX78318.1"/>
    <property type="molecule type" value="Genomic_DNA"/>
</dbReference>
<dbReference type="Gene3D" id="1.10.10.10">
    <property type="entry name" value="Winged helix-like DNA-binding domain superfamily/Winged helix DNA-binding domain"/>
    <property type="match status" value="1"/>
</dbReference>
<dbReference type="PANTHER" id="PTHR42942">
    <property type="entry name" value="6-O-METHYLGUANINE DNA METHYLTRANSFERASE"/>
    <property type="match status" value="1"/>
</dbReference>
<accession>A0A175W3M4</accession>
<gene>
    <name evidence="4" type="ORF">MMYC01_206245</name>
</gene>
<proteinExistence type="predicted"/>
<dbReference type="InterPro" id="IPR036217">
    <property type="entry name" value="MethylDNA_cys_MeTrfase_DNAb"/>
</dbReference>
<protein>
    <submittedName>
        <fullName evidence="4">Alkyltransferase-like protein 1</fullName>
    </submittedName>
</protein>
<feature type="domain" description="Methylated-DNA-[protein]-cysteine S-methyltransferase DNA binding" evidence="3">
    <location>
        <begin position="10"/>
        <end position="107"/>
    </location>
</feature>
<evidence type="ECO:0000259" key="3">
    <source>
        <dbReference type="Pfam" id="PF01035"/>
    </source>
</evidence>
<dbReference type="GO" id="GO:0016740">
    <property type="term" value="F:transferase activity"/>
    <property type="evidence" value="ECO:0007669"/>
    <property type="project" value="UniProtKB-KW"/>
</dbReference>
<dbReference type="Proteomes" id="UP000078237">
    <property type="component" value="Unassembled WGS sequence"/>
</dbReference>
<keyword evidence="1" id="KW-0227">DNA damage</keyword>
<dbReference type="InterPro" id="IPR052520">
    <property type="entry name" value="ATL_DNA_repair"/>
</dbReference>
<organism evidence="4 5">
    <name type="scientific">Madurella mycetomatis</name>
    <dbReference type="NCBI Taxonomy" id="100816"/>
    <lineage>
        <taxon>Eukaryota</taxon>
        <taxon>Fungi</taxon>
        <taxon>Dikarya</taxon>
        <taxon>Ascomycota</taxon>
        <taxon>Pezizomycotina</taxon>
        <taxon>Sordariomycetes</taxon>
        <taxon>Sordariomycetidae</taxon>
        <taxon>Sordariales</taxon>
        <taxon>Sordariales incertae sedis</taxon>
        <taxon>Madurella</taxon>
    </lineage>
</organism>
<dbReference type="InterPro" id="IPR014048">
    <property type="entry name" value="MethylDNA_cys_MeTrfase_DNA-bd"/>
</dbReference>
<feature type="region of interest" description="Disordered" evidence="2">
    <location>
        <begin position="136"/>
        <end position="155"/>
    </location>
</feature>
<dbReference type="STRING" id="100816.A0A175W3M4"/>
<keyword evidence="5" id="KW-1185">Reference proteome</keyword>
<evidence type="ECO:0000313" key="4">
    <source>
        <dbReference type="EMBL" id="KXX78318.1"/>
    </source>
</evidence>
<comment type="caution">
    <text evidence="4">The sequence shown here is derived from an EMBL/GenBank/DDBJ whole genome shotgun (WGS) entry which is preliminary data.</text>
</comment>
<dbReference type="PANTHER" id="PTHR42942:SF1">
    <property type="entry name" value="ALKYLTRANSFERASE-LIKE PROTEIN 1"/>
    <property type="match status" value="1"/>
</dbReference>
<dbReference type="Pfam" id="PF01035">
    <property type="entry name" value="DNA_binding_1"/>
    <property type="match status" value="1"/>
</dbReference>
<dbReference type="GO" id="GO:0006281">
    <property type="term" value="P:DNA repair"/>
    <property type="evidence" value="ECO:0007669"/>
    <property type="project" value="InterPro"/>
</dbReference>
<dbReference type="CDD" id="cd06445">
    <property type="entry name" value="ATase"/>
    <property type="match status" value="1"/>
</dbReference>
<reference evidence="4 5" key="1">
    <citation type="journal article" date="2016" name="Genome Announc.">
        <title>Genome Sequence of Madurella mycetomatis mm55, Isolated from a Human Mycetoma Case in Sudan.</title>
        <authorList>
            <person name="Smit S."/>
            <person name="Derks M.F."/>
            <person name="Bervoets S."/>
            <person name="Fahal A."/>
            <person name="van Leeuwen W."/>
            <person name="van Belkum A."/>
            <person name="van de Sande W.W."/>
        </authorList>
    </citation>
    <scope>NUCLEOTIDE SEQUENCE [LARGE SCALE GENOMIC DNA]</scope>
    <source>
        <strain evidence="5">mm55</strain>
    </source>
</reference>
<dbReference type="AlphaFoldDB" id="A0A175W3M4"/>
<dbReference type="InterPro" id="IPR036388">
    <property type="entry name" value="WH-like_DNA-bd_sf"/>
</dbReference>
<dbReference type="VEuPathDB" id="FungiDB:MMYC01_206245"/>
<evidence type="ECO:0000256" key="2">
    <source>
        <dbReference type="SAM" id="MobiDB-lite"/>
    </source>
</evidence>
<feature type="compositionally biased region" description="Acidic residues" evidence="2">
    <location>
        <begin position="143"/>
        <end position="155"/>
    </location>
</feature>
<sequence length="155" mass="17069">MPRSDEAQAFFHAVYSAVQEIPRGKVTSYGHIAKLVGTRMSRQINPTCLRPRQVGVCLKHLPSDPSARFNHDNVPWQRVINARGMISPRSQPSGARNQATALEAEGVTVTTGALGELTVDFSQFGWFPRILPSEEAQGMVASDGDEDNVDEENYE</sequence>
<evidence type="ECO:0000313" key="5">
    <source>
        <dbReference type="Proteomes" id="UP000078237"/>
    </source>
</evidence>